<comment type="pathway">
    <text evidence="2">Metabolic intermediate metabolism; propanoyl-CoA degradation; succinyl-CoA from propanoyl-CoA: step 1/3.</text>
</comment>
<dbReference type="PROSITE" id="PS00867">
    <property type="entry name" value="CPSASE_2"/>
    <property type="match status" value="1"/>
</dbReference>
<evidence type="ECO:0000256" key="1">
    <source>
        <dbReference type="ARBA" id="ARBA00001953"/>
    </source>
</evidence>
<protein>
    <recommendedName>
        <fullName evidence="3">propionyl-CoA carboxylase</fullName>
        <ecNumber evidence="3">6.4.1.3</ecNumber>
    </recommendedName>
</protein>
<dbReference type="PROSITE" id="PS00188">
    <property type="entry name" value="BIOTIN"/>
    <property type="match status" value="1"/>
</dbReference>
<evidence type="ECO:0000259" key="16">
    <source>
        <dbReference type="PROSITE" id="PS50975"/>
    </source>
</evidence>
<dbReference type="UniPathway" id="UPA00945">
    <property type="reaction ID" value="UER00908"/>
</dbReference>
<gene>
    <name evidence="18" type="ORF">SAMN07250955_102202</name>
</gene>
<dbReference type="CDD" id="cd06850">
    <property type="entry name" value="biotinyl_domain"/>
    <property type="match status" value="1"/>
</dbReference>
<accession>A0A212QPJ0</accession>
<dbReference type="InterPro" id="IPR041265">
    <property type="entry name" value="PCC_BT"/>
</dbReference>
<organism evidence="18 19">
    <name type="scientific">Arboricoccus pini</name>
    <dbReference type="NCBI Taxonomy" id="1963835"/>
    <lineage>
        <taxon>Bacteria</taxon>
        <taxon>Pseudomonadati</taxon>
        <taxon>Pseudomonadota</taxon>
        <taxon>Alphaproteobacteria</taxon>
        <taxon>Geminicoccales</taxon>
        <taxon>Geminicoccaceae</taxon>
        <taxon>Arboricoccus</taxon>
    </lineage>
</organism>
<dbReference type="PANTHER" id="PTHR18866">
    <property type="entry name" value="CARBOXYLASE:PYRUVATE/ACETYL-COA/PROPIONYL-COA CARBOXYLASE"/>
    <property type="match status" value="1"/>
</dbReference>
<dbReference type="InterPro" id="IPR011054">
    <property type="entry name" value="Rudment_hybrid_motif"/>
</dbReference>
<dbReference type="Gene3D" id="2.40.50.100">
    <property type="match status" value="1"/>
</dbReference>
<dbReference type="Pfam" id="PF00364">
    <property type="entry name" value="Biotin_lipoyl"/>
    <property type="match status" value="1"/>
</dbReference>
<feature type="domain" description="ATP-grasp" evidence="16">
    <location>
        <begin position="120"/>
        <end position="317"/>
    </location>
</feature>
<dbReference type="FunFam" id="3.40.50.20:FF:000010">
    <property type="entry name" value="Propionyl-CoA carboxylase subunit alpha"/>
    <property type="match status" value="1"/>
</dbReference>
<evidence type="ECO:0000313" key="18">
    <source>
        <dbReference type="EMBL" id="SNB61366.1"/>
    </source>
</evidence>
<keyword evidence="11" id="KW-0464">Manganese</keyword>
<feature type="domain" description="Lipoyl-binding" evidence="15">
    <location>
        <begin position="582"/>
        <end position="659"/>
    </location>
</feature>
<dbReference type="FunFam" id="2.40.50.100:FF:000003">
    <property type="entry name" value="Acetyl-CoA carboxylase biotin carboxyl carrier protein"/>
    <property type="match status" value="1"/>
</dbReference>
<dbReference type="InterPro" id="IPR005481">
    <property type="entry name" value="BC-like_N"/>
</dbReference>
<dbReference type="OrthoDB" id="9763189at2"/>
<dbReference type="SUPFAM" id="SSF51246">
    <property type="entry name" value="Rudiment single hybrid motif"/>
    <property type="match status" value="1"/>
</dbReference>
<dbReference type="GO" id="GO:0046872">
    <property type="term" value="F:metal ion binding"/>
    <property type="evidence" value="ECO:0007669"/>
    <property type="project" value="UniProtKB-KW"/>
</dbReference>
<keyword evidence="12" id="KW-0092">Biotin</keyword>
<evidence type="ECO:0000256" key="10">
    <source>
        <dbReference type="ARBA" id="ARBA00023098"/>
    </source>
</evidence>
<dbReference type="InterPro" id="IPR005479">
    <property type="entry name" value="CPAse_ATP-bd"/>
</dbReference>
<dbReference type="InterPro" id="IPR016185">
    <property type="entry name" value="PreATP-grasp_dom_sf"/>
</dbReference>
<dbReference type="PANTHER" id="PTHR18866:SF33">
    <property type="entry name" value="METHYLCROTONOYL-COA CARBOXYLASE SUBUNIT ALPHA, MITOCHONDRIAL-RELATED"/>
    <property type="match status" value="1"/>
</dbReference>
<dbReference type="InterPro" id="IPR011764">
    <property type="entry name" value="Biotin_carboxylation_dom"/>
</dbReference>
<keyword evidence="5" id="KW-0479">Metal-binding</keyword>
<sequence length="659" mass="71389">MFKKILIANRGEIACRIIRTCDQLGIPTVAVYSEADAQALFVRMAGERVAIGTSPAAESYLRIEAIIEACRQTGADAVHPGYGFLSERAAFAQALEAEGITFIGPPVAAIEAMGDKIESKRLARAAGVSTVQGTLEPIEDAEEALRIASEIGYPLMVKASAGGGGKGMRVVKEAAGLADGLERARSEARSSFGDDRVFIEKFITDPRHIEIQVLGDRHGTILHLGERECSIQRRHQKVIEEAPSPFLDEATRAAMGAQAISLARAVDYHSAGTVEFIVDGDRNFYFLEMNTRLQVEHPVTEMVYGVDLVEEMIKIAAGQKLKLRQQELVPQGWAVEARIYAEEPARGFLPSIGRLVRYEEPGLEGLRIDSGVVEGGEVSMFYDPMIAKIVGHGASRQSAIDLLRQALDMFVIDGPRHNVAFLSALLAHPRFAAGRLTTGFIAEEFGERFGSVELPADRLEKLAAVVVAMRLIEAARAVPAAPFMPPRVETAWVVEGAGAGLSVDAASLDGRHATMRVNESEISLVLDWRPGLRLARATFKEGTTLALQVRPVREGYVLRHAGAEMTLIVRTLRAANFLARTPAKERAEKAHQLKSPMPGLIIKVSVQAGQEIKVGEEILVLEAMKMENVLLAEEDGVVGEVLVQAAEVVSADQVLITFA</sequence>
<dbReference type="InterPro" id="IPR050856">
    <property type="entry name" value="Biotin_carboxylase_complex"/>
</dbReference>
<dbReference type="AlphaFoldDB" id="A0A212QPJ0"/>
<dbReference type="InterPro" id="IPR011761">
    <property type="entry name" value="ATP-grasp"/>
</dbReference>
<evidence type="ECO:0000256" key="8">
    <source>
        <dbReference type="ARBA" id="ARBA00022842"/>
    </source>
</evidence>
<dbReference type="Pfam" id="PF02785">
    <property type="entry name" value="Biotin_carb_C"/>
    <property type="match status" value="1"/>
</dbReference>
<evidence type="ECO:0000256" key="3">
    <source>
        <dbReference type="ARBA" id="ARBA00013050"/>
    </source>
</evidence>
<evidence type="ECO:0000256" key="2">
    <source>
        <dbReference type="ARBA" id="ARBA00005060"/>
    </source>
</evidence>
<dbReference type="Proteomes" id="UP000197065">
    <property type="component" value="Unassembled WGS sequence"/>
</dbReference>
<dbReference type="Gene3D" id="3.30.470.20">
    <property type="entry name" value="ATP-grasp fold, B domain"/>
    <property type="match status" value="1"/>
</dbReference>
<evidence type="ECO:0000256" key="12">
    <source>
        <dbReference type="ARBA" id="ARBA00023267"/>
    </source>
</evidence>
<evidence type="ECO:0000259" key="17">
    <source>
        <dbReference type="PROSITE" id="PS50979"/>
    </source>
</evidence>
<evidence type="ECO:0000256" key="4">
    <source>
        <dbReference type="ARBA" id="ARBA00022598"/>
    </source>
</evidence>
<keyword evidence="6 14" id="KW-0547">Nucleotide-binding</keyword>
<evidence type="ECO:0000256" key="11">
    <source>
        <dbReference type="ARBA" id="ARBA00023211"/>
    </source>
</evidence>
<dbReference type="GO" id="GO:0004658">
    <property type="term" value="F:propionyl-CoA carboxylase activity"/>
    <property type="evidence" value="ECO:0007669"/>
    <property type="project" value="UniProtKB-EC"/>
</dbReference>
<dbReference type="Pfam" id="PF02786">
    <property type="entry name" value="CPSase_L_D2"/>
    <property type="match status" value="1"/>
</dbReference>
<dbReference type="SMART" id="SM00878">
    <property type="entry name" value="Biotin_carb_C"/>
    <property type="match status" value="1"/>
</dbReference>
<dbReference type="GO" id="GO:0016042">
    <property type="term" value="P:lipid catabolic process"/>
    <property type="evidence" value="ECO:0007669"/>
    <property type="project" value="UniProtKB-KW"/>
</dbReference>
<keyword evidence="7 14" id="KW-0067">ATP-binding</keyword>
<dbReference type="GO" id="GO:0005524">
    <property type="term" value="F:ATP binding"/>
    <property type="evidence" value="ECO:0007669"/>
    <property type="project" value="UniProtKB-UniRule"/>
</dbReference>
<comment type="cofactor">
    <cofactor evidence="1">
        <name>biotin</name>
        <dbReference type="ChEBI" id="CHEBI:57586"/>
    </cofactor>
</comment>
<dbReference type="PROSITE" id="PS50968">
    <property type="entry name" value="BIOTINYL_LIPOYL"/>
    <property type="match status" value="1"/>
</dbReference>
<dbReference type="PROSITE" id="PS50975">
    <property type="entry name" value="ATP_GRASP"/>
    <property type="match status" value="1"/>
</dbReference>
<evidence type="ECO:0000313" key="19">
    <source>
        <dbReference type="Proteomes" id="UP000197065"/>
    </source>
</evidence>
<dbReference type="InterPro" id="IPR001882">
    <property type="entry name" value="Biotin_BS"/>
</dbReference>
<evidence type="ECO:0000256" key="13">
    <source>
        <dbReference type="ARBA" id="ARBA00049495"/>
    </source>
</evidence>
<dbReference type="EC" id="6.4.1.3" evidence="3"/>
<evidence type="ECO:0000256" key="5">
    <source>
        <dbReference type="ARBA" id="ARBA00022723"/>
    </source>
</evidence>
<dbReference type="Pfam" id="PF00289">
    <property type="entry name" value="Biotin_carb_N"/>
    <property type="match status" value="1"/>
</dbReference>
<keyword evidence="19" id="KW-1185">Reference proteome</keyword>
<feature type="domain" description="Biotin carboxylation" evidence="17">
    <location>
        <begin position="1"/>
        <end position="446"/>
    </location>
</feature>
<name>A0A212QPJ0_9PROT</name>
<dbReference type="RefSeq" id="WP_088560061.1">
    <property type="nucleotide sequence ID" value="NZ_FYEH01000002.1"/>
</dbReference>
<dbReference type="PROSITE" id="PS00866">
    <property type="entry name" value="CPSASE_1"/>
    <property type="match status" value="1"/>
</dbReference>
<evidence type="ECO:0000256" key="7">
    <source>
        <dbReference type="ARBA" id="ARBA00022840"/>
    </source>
</evidence>
<dbReference type="SUPFAM" id="SSF52440">
    <property type="entry name" value="PreATP-grasp domain"/>
    <property type="match status" value="1"/>
</dbReference>
<dbReference type="InterPro" id="IPR000089">
    <property type="entry name" value="Biotin_lipoyl"/>
</dbReference>
<dbReference type="Pfam" id="PF18140">
    <property type="entry name" value="PCC_BT"/>
    <property type="match status" value="1"/>
</dbReference>
<dbReference type="SUPFAM" id="SSF51230">
    <property type="entry name" value="Single hybrid motif"/>
    <property type="match status" value="1"/>
</dbReference>
<keyword evidence="10" id="KW-0443">Lipid metabolism</keyword>
<dbReference type="EMBL" id="FYEH01000002">
    <property type="protein sequence ID" value="SNB61366.1"/>
    <property type="molecule type" value="Genomic_DNA"/>
</dbReference>
<dbReference type="NCBIfam" id="NF006367">
    <property type="entry name" value="PRK08591.1"/>
    <property type="match status" value="1"/>
</dbReference>
<proteinExistence type="predicted"/>
<keyword evidence="4" id="KW-0436">Ligase</keyword>
<dbReference type="PROSITE" id="PS50979">
    <property type="entry name" value="BC"/>
    <property type="match status" value="1"/>
</dbReference>
<reference evidence="18 19" key="1">
    <citation type="submission" date="2017-06" db="EMBL/GenBank/DDBJ databases">
        <authorList>
            <person name="Kim H.J."/>
            <person name="Triplett B.A."/>
        </authorList>
    </citation>
    <scope>NUCLEOTIDE SEQUENCE [LARGE SCALE GENOMIC DNA]</scope>
    <source>
        <strain evidence="18 19">B29T1</strain>
    </source>
</reference>
<keyword evidence="8" id="KW-0460">Magnesium</keyword>
<keyword evidence="9" id="KW-0442">Lipid degradation</keyword>
<dbReference type="InterPro" id="IPR011053">
    <property type="entry name" value="Single_hybrid_motif"/>
</dbReference>
<dbReference type="InterPro" id="IPR005482">
    <property type="entry name" value="Biotin_COase_C"/>
</dbReference>
<evidence type="ECO:0000256" key="9">
    <source>
        <dbReference type="ARBA" id="ARBA00022963"/>
    </source>
</evidence>
<dbReference type="FunFam" id="3.30.1490.20:FF:000018">
    <property type="entry name" value="Biotin carboxylase"/>
    <property type="match status" value="1"/>
</dbReference>
<evidence type="ECO:0000256" key="6">
    <source>
        <dbReference type="ARBA" id="ARBA00022741"/>
    </source>
</evidence>
<dbReference type="SUPFAM" id="SSF56059">
    <property type="entry name" value="Glutathione synthetase ATP-binding domain-like"/>
    <property type="match status" value="1"/>
</dbReference>
<dbReference type="Gene3D" id="3.30.700.30">
    <property type="match status" value="1"/>
</dbReference>
<dbReference type="FunFam" id="3.30.470.20:FF:000028">
    <property type="entry name" value="Methylcrotonoyl-CoA carboxylase subunit alpha, mitochondrial"/>
    <property type="match status" value="1"/>
</dbReference>
<evidence type="ECO:0000256" key="14">
    <source>
        <dbReference type="PROSITE-ProRule" id="PRU00409"/>
    </source>
</evidence>
<comment type="catalytic activity">
    <reaction evidence="13">
        <text>propanoyl-CoA + hydrogencarbonate + ATP = (S)-methylmalonyl-CoA + ADP + phosphate + H(+)</text>
        <dbReference type="Rhea" id="RHEA:23720"/>
        <dbReference type="ChEBI" id="CHEBI:15378"/>
        <dbReference type="ChEBI" id="CHEBI:17544"/>
        <dbReference type="ChEBI" id="CHEBI:30616"/>
        <dbReference type="ChEBI" id="CHEBI:43474"/>
        <dbReference type="ChEBI" id="CHEBI:57327"/>
        <dbReference type="ChEBI" id="CHEBI:57392"/>
        <dbReference type="ChEBI" id="CHEBI:456216"/>
        <dbReference type="EC" id="6.4.1.3"/>
    </reaction>
    <physiologicalReaction direction="left-to-right" evidence="13">
        <dbReference type="Rhea" id="RHEA:23721"/>
    </physiologicalReaction>
</comment>
<evidence type="ECO:0000259" key="15">
    <source>
        <dbReference type="PROSITE" id="PS50968"/>
    </source>
</evidence>